<sequence length="161" mass="17611">MESGGATHRQDGPAEAIGFTPVSKLLKEHVQNVLEANFASLGQTRQRIEELEAQGHRIITGGQIGDDGWDIIDWRTSEILAAGGGGLEEYEAAAAELDPDGKFVHHDRILEDEDLTYVSSPELPDGLANAIEDWALAEDAEEVAEFIGWPVEKVEEYQAEQ</sequence>
<reference evidence="1 2" key="1">
    <citation type="submission" date="2021-01" db="EMBL/GenBank/DDBJ databases">
        <title>Whole genome shotgun sequence of Actinoplanes humidus NBRC 14915.</title>
        <authorList>
            <person name="Komaki H."/>
            <person name="Tamura T."/>
        </authorList>
    </citation>
    <scope>NUCLEOTIDE SEQUENCE [LARGE SCALE GENOMIC DNA]</scope>
    <source>
        <strain evidence="1 2">NBRC 14915</strain>
    </source>
</reference>
<protein>
    <submittedName>
        <fullName evidence="1">Uncharacterized protein</fullName>
    </submittedName>
</protein>
<proteinExistence type="predicted"/>
<comment type="caution">
    <text evidence="1">The sequence shown here is derived from an EMBL/GenBank/DDBJ whole genome shotgun (WGS) entry which is preliminary data.</text>
</comment>
<organism evidence="1 2">
    <name type="scientific">Winogradskya humida</name>
    <dbReference type="NCBI Taxonomy" id="113566"/>
    <lineage>
        <taxon>Bacteria</taxon>
        <taxon>Bacillati</taxon>
        <taxon>Actinomycetota</taxon>
        <taxon>Actinomycetes</taxon>
        <taxon>Micromonosporales</taxon>
        <taxon>Micromonosporaceae</taxon>
        <taxon>Winogradskya</taxon>
    </lineage>
</organism>
<name>A0ABQ3ZYE6_9ACTN</name>
<dbReference type="EMBL" id="BOMN01000093">
    <property type="protein sequence ID" value="GIE23620.1"/>
    <property type="molecule type" value="Genomic_DNA"/>
</dbReference>
<dbReference type="Proteomes" id="UP000603200">
    <property type="component" value="Unassembled WGS sequence"/>
</dbReference>
<evidence type="ECO:0000313" key="2">
    <source>
        <dbReference type="Proteomes" id="UP000603200"/>
    </source>
</evidence>
<gene>
    <name evidence="1" type="ORF">Ahu01nite_067220</name>
</gene>
<evidence type="ECO:0000313" key="1">
    <source>
        <dbReference type="EMBL" id="GIE23620.1"/>
    </source>
</evidence>
<accession>A0ABQ3ZYE6</accession>
<keyword evidence="2" id="KW-1185">Reference proteome</keyword>